<evidence type="ECO:0000313" key="1">
    <source>
        <dbReference type="EMBL" id="SUK45020.1"/>
    </source>
</evidence>
<reference evidence="1 2" key="1">
    <citation type="submission" date="2018-06" db="EMBL/GenBank/DDBJ databases">
        <authorList>
            <consortium name="Pathogen Informatics"/>
            <person name="Doyle S."/>
        </authorList>
    </citation>
    <scope>NUCLEOTIDE SEQUENCE [LARGE SCALE GENOMIC DNA]</scope>
    <source>
        <strain evidence="1 2">NCTC6133</strain>
    </source>
</reference>
<gene>
    <name evidence="1" type="ORF">NCTC6133_01712</name>
</gene>
<evidence type="ECO:0000313" key="2">
    <source>
        <dbReference type="Proteomes" id="UP000255091"/>
    </source>
</evidence>
<dbReference type="Proteomes" id="UP000255091">
    <property type="component" value="Unassembled WGS sequence"/>
</dbReference>
<dbReference type="EMBL" id="UHAP01000001">
    <property type="protein sequence ID" value="SUK45020.1"/>
    <property type="molecule type" value="Genomic_DNA"/>
</dbReference>
<dbReference type="RefSeq" id="WP_001617336.1">
    <property type="nucleotide sequence ID" value="NZ_BDVB01000013.1"/>
</dbReference>
<proteinExistence type="predicted"/>
<organism evidence="1 2">
    <name type="scientific">Staphylococcus aureus</name>
    <dbReference type="NCBI Taxonomy" id="1280"/>
    <lineage>
        <taxon>Bacteria</taxon>
        <taxon>Bacillati</taxon>
        <taxon>Bacillota</taxon>
        <taxon>Bacilli</taxon>
        <taxon>Bacillales</taxon>
        <taxon>Staphylococcaceae</taxon>
        <taxon>Staphylococcus</taxon>
    </lineage>
</organism>
<protein>
    <submittedName>
        <fullName evidence="1">Uncharacterized protein</fullName>
    </submittedName>
</protein>
<accession>A0A380DTB4</accession>
<name>A0A380DTB4_STAAU</name>
<sequence length="51" mass="6006">MMTTDKPKDADILERVKDILNKKERKKIIMARSCKLLRGRVLICVTFCRNL</sequence>
<dbReference type="AlphaFoldDB" id="A0A380DTB4"/>